<accession>A0A6A3Z0W7</accession>
<sequence>MGRQKRAAREESDESAYSEEEYDGEAEKTDTRYQENVLVSTPSMLNKTSDSCDEFNSQFAAFCKRTHQLHVLQRRDGDRYFLVVSVHLTEHNCRVGKTEYEQIPRHRIRLNSSELADVNTLRRVGVARKKILKYIWENTDSEPCMVDFHNLLAKLKKEEEVGSTVSERLSETHGVAHVDIDRVDNEAIARCIVLQTTHMRSLFSSFPETILVDATHGTNADRYRLFSFMVHNSFGHGQHVQMVSCYAFYVVKEQYDIAANAGTYYEVREEGNQFYAKVAVLYLRRRLNISALIPFGYIDDRWRFNSAAMLDRFLGCDYEVSGYSESNFTQDQAPLGPTQKYKNSLVQAKRIAESISQFGGRQYQRNQRILDTIACAFTEGRLDDLDFAVAQLRSGQSGNYELTEAPYRDAQSAEPAESGLETQSAAVVIQEATPTCPEAPVADGGTNIYTPFSEVNIDSEPDVVILDDHSDGDDVPATLQSVQPKSKPVHLWSVQRGLKAAGRPKITAKQRKFARRKKMTEMKKMCMERQRTELIADDSIHALAEAVYGDLLTSREWSSSLSKFKIVEGLPTVAAQPGLCIAVPVANPLKWRENAQICRVVLPRELEAKIISMLDECKSDDYGHMKVVLRDEEILLKFEVGRDTLYPKLTGDYIRAIDI</sequence>
<evidence type="ECO:0000313" key="4">
    <source>
        <dbReference type="Proteomes" id="UP000440367"/>
    </source>
</evidence>
<reference evidence="3 4" key="1">
    <citation type="submission" date="2018-08" db="EMBL/GenBank/DDBJ databases">
        <title>Genomic investigation of the strawberry pathogen Phytophthora fragariae indicates pathogenicity is determined by transcriptional variation in three key races.</title>
        <authorList>
            <person name="Adams T.M."/>
            <person name="Armitage A.D."/>
            <person name="Sobczyk M.K."/>
            <person name="Bates H.J."/>
            <person name="Dunwell J.M."/>
            <person name="Nellist C.F."/>
            <person name="Harrison R.J."/>
        </authorList>
    </citation>
    <scope>NUCLEOTIDE SEQUENCE [LARGE SCALE GENOMIC DNA]</scope>
    <source>
        <strain evidence="3 4">BC-1</strain>
    </source>
</reference>
<dbReference type="Pfam" id="PF21056">
    <property type="entry name" value="ZSWIM1-3_RNaseH-like"/>
    <property type="match status" value="1"/>
</dbReference>
<feature type="compositionally biased region" description="Acidic residues" evidence="1">
    <location>
        <begin position="11"/>
        <end position="24"/>
    </location>
</feature>
<proteinExistence type="predicted"/>
<comment type="caution">
    <text evidence="3">The sequence shown here is derived from an EMBL/GenBank/DDBJ whole genome shotgun (WGS) entry which is preliminary data.</text>
</comment>
<evidence type="ECO:0000313" key="3">
    <source>
        <dbReference type="EMBL" id="KAE9226444.1"/>
    </source>
</evidence>
<evidence type="ECO:0000259" key="2">
    <source>
        <dbReference type="Pfam" id="PF21056"/>
    </source>
</evidence>
<evidence type="ECO:0000256" key="1">
    <source>
        <dbReference type="SAM" id="MobiDB-lite"/>
    </source>
</evidence>
<dbReference type="EMBL" id="QXGD01000742">
    <property type="protein sequence ID" value="KAE9226444.1"/>
    <property type="molecule type" value="Genomic_DNA"/>
</dbReference>
<protein>
    <recommendedName>
        <fullName evidence="2">ZSWIM1/3 RNaseH-like domain-containing protein</fullName>
    </recommendedName>
</protein>
<dbReference type="PANTHER" id="PTHR31569">
    <property type="entry name" value="SWIM-TYPE DOMAIN-CONTAINING PROTEIN"/>
    <property type="match status" value="1"/>
</dbReference>
<dbReference type="AlphaFoldDB" id="A0A6A3Z0W7"/>
<gene>
    <name evidence="3" type="ORF">PF002_g14117</name>
</gene>
<dbReference type="PANTHER" id="PTHR31569:SF4">
    <property type="entry name" value="SWIM-TYPE DOMAIN-CONTAINING PROTEIN"/>
    <property type="match status" value="1"/>
</dbReference>
<dbReference type="InterPro" id="IPR052579">
    <property type="entry name" value="Zinc_finger_SWIM"/>
</dbReference>
<name>A0A6A3Z0W7_9STRA</name>
<organism evidence="3 4">
    <name type="scientific">Phytophthora fragariae</name>
    <dbReference type="NCBI Taxonomy" id="53985"/>
    <lineage>
        <taxon>Eukaryota</taxon>
        <taxon>Sar</taxon>
        <taxon>Stramenopiles</taxon>
        <taxon>Oomycota</taxon>
        <taxon>Peronosporomycetes</taxon>
        <taxon>Peronosporales</taxon>
        <taxon>Peronosporaceae</taxon>
        <taxon>Phytophthora</taxon>
    </lineage>
</organism>
<feature type="region of interest" description="Disordered" evidence="1">
    <location>
        <begin position="1"/>
        <end position="32"/>
    </location>
</feature>
<feature type="domain" description="ZSWIM1/3 RNaseH-like" evidence="2">
    <location>
        <begin position="175"/>
        <end position="243"/>
    </location>
</feature>
<dbReference type="Proteomes" id="UP000440367">
    <property type="component" value="Unassembled WGS sequence"/>
</dbReference>
<dbReference type="InterPro" id="IPR048324">
    <property type="entry name" value="ZSWIM1-3_RNaseH-like"/>
</dbReference>